<comment type="caution">
    <text evidence="1">The sequence shown here is derived from an EMBL/GenBank/DDBJ whole genome shotgun (WGS) entry which is preliminary data.</text>
</comment>
<sequence>MKQRRWLEFLKGYDFEVNYHHGEATVVADVLSRKTLHMLALVAREIRLIE</sequence>
<keyword evidence="2" id="KW-1185">Reference proteome</keyword>
<keyword evidence="1" id="KW-0548">Nucleotidyltransferase</keyword>
<evidence type="ECO:0000313" key="1">
    <source>
        <dbReference type="EMBL" id="MCI34977.1"/>
    </source>
</evidence>
<proteinExistence type="predicted"/>
<accession>A0A392RFI2</accession>
<evidence type="ECO:0000313" key="2">
    <source>
        <dbReference type="Proteomes" id="UP000265520"/>
    </source>
</evidence>
<keyword evidence="1" id="KW-0808">Transferase</keyword>
<dbReference type="GO" id="GO:0003964">
    <property type="term" value="F:RNA-directed DNA polymerase activity"/>
    <property type="evidence" value="ECO:0007669"/>
    <property type="project" value="UniProtKB-KW"/>
</dbReference>
<protein>
    <submittedName>
        <fullName evidence="1">RNA-directed DNA polymerase (Reverse transcriptase)</fullName>
    </submittedName>
</protein>
<dbReference type="AlphaFoldDB" id="A0A392RFI2"/>
<keyword evidence="1" id="KW-0695">RNA-directed DNA polymerase</keyword>
<reference evidence="1 2" key="1">
    <citation type="journal article" date="2018" name="Front. Plant Sci.">
        <title>Red Clover (Trifolium pratense) and Zigzag Clover (T. medium) - A Picture of Genomic Similarities and Differences.</title>
        <authorList>
            <person name="Dluhosova J."/>
            <person name="Istvanek J."/>
            <person name="Nedelnik J."/>
            <person name="Repkova J."/>
        </authorList>
    </citation>
    <scope>NUCLEOTIDE SEQUENCE [LARGE SCALE GENOMIC DNA]</scope>
    <source>
        <strain evidence="2">cv. 10/8</strain>
        <tissue evidence="1">Leaf</tissue>
    </source>
</reference>
<organism evidence="1 2">
    <name type="scientific">Trifolium medium</name>
    <dbReference type="NCBI Taxonomy" id="97028"/>
    <lineage>
        <taxon>Eukaryota</taxon>
        <taxon>Viridiplantae</taxon>
        <taxon>Streptophyta</taxon>
        <taxon>Embryophyta</taxon>
        <taxon>Tracheophyta</taxon>
        <taxon>Spermatophyta</taxon>
        <taxon>Magnoliopsida</taxon>
        <taxon>eudicotyledons</taxon>
        <taxon>Gunneridae</taxon>
        <taxon>Pentapetalae</taxon>
        <taxon>rosids</taxon>
        <taxon>fabids</taxon>
        <taxon>Fabales</taxon>
        <taxon>Fabaceae</taxon>
        <taxon>Papilionoideae</taxon>
        <taxon>50 kb inversion clade</taxon>
        <taxon>NPAAA clade</taxon>
        <taxon>Hologalegina</taxon>
        <taxon>IRL clade</taxon>
        <taxon>Trifolieae</taxon>
        <taxon>Trifolium</taxon>
    </lineage>
</organism>
<feature type="non-terminal residue" evidence="1">
    <location>
        <position position="50"/>
    </location>
</feature>
<dbReference type="EMBL" id="LXQA010218944">
    <property type="protein sequence ID" value="MCI34977.1"/>
    <property type="molecule type" value="Genomic_DNA"/>
</dbReference>
<name>A0A392RFI2_9FABA</name>
<dbReference type="Proteomes" id="UP000265520">
    <property type="component" value="Unassembled WGS sequence"/>
</dbReference>